<dbReference type="Proteomes" id="UP000316639">
    <property type="component" value="Unassembled WGS sequence"/>
</dbReference>
<accession>A0A563ELB4</accession>
<feature type="region of interest" description="Disordered" evidence="1">
    <location>
        <begin position="1"/>
        <end position="25"/>
    </location>
</feature>
<dbReference type="Gene3D" id="1.25.40.10">
    <property type="entry name" value="Tetratricopeptide repeat domain"/>
    <property type="match status" value="1"/>
</dbReference>
<evidence type="ECO:0000313" key="2">
    <source>
        <dbReference type="EMBL" id="TWP47976.1"/>
    </source>
</evidence>
<dbReference type="EMBL" id="VOBR01000023">
    <property type="protein sequence ID" value="TWP47976.1"/>
    <property type="molecule type" value="Genomic_DNA"/>
</dbReference>
<evidence type="ECO:0000313" key="3">
    <source>
        <dbReference type="Proteomes" id="UP000316639"/>
    </source>
</evidence>
<organism evidence="2 3">
    <name type="scientific">Lentzea tibetensis</name>
    <dbReference type="NCBI Taxonomy" id="2591470"/>
    <lineage>
        <taxon>Bacteria</taxon>
        <taxon>Bacillati</taxon>
        <taxon>Actinomycetota</taxon>
        <taxon>Actinomycetes</taxon>
        <taxon>Pseudonocardiales</taxon>
        <taxon>Pseudonocardiaceae</taxon>
        <taxon>Lentzea</taxon>
    </lineage>
</organism>
<comment type="caution">
    <text evidence="2">The sequence shown here is derived from an EMBL/GenBank/DDBJ whole genome shotgun (WGS) entry which is preliminary data.</text>
</comment>
<dbReference type="RefSeq" id="WP_146357065.1">
    <property type="nucleotide sequence ID" value="NZ_VOBR01000023.1"/>
</dbReference>
<proteinExistence type="predicted"/>
<dbReference type="OrthoDB" id="3664368at2"/>
<evidence type="ECO:0000256" key="1">
    <source>
        <dbReference type="SAM" id="MobiDB-lite"/>
    </source>
</evidence>
<protein>
    <recommendedName>
        <fullName evidence="4">Tetratricopeptide repeat protein</fullName>
    </recommendedName>
</protein>
<evidence type="ECO:0008006" key="4">
    <source>
        <dbReference type="Google" id="ProtNLM"/>
    </source>
</evidence>
<sequence length="262" mass="29773">MSEERLDRSALQRILPPDPTGTDPSVQEVWQRMDTVEEWRDQPVGAWPHERALPWGLRFLAEALEHLARHDLARLIHLERVALCRELDDLEALGGALSDLRRNLERQGRLEEAVLIAHEEREVHLRLVAIDPWSVEVANHARREITRMLAELGRHEDAAESAASALRELREQPERSRRPSIAYDLADAQNDLAASLVHLGRLEEAYEPTAAAVEFWRTHTDEQRPRCISTLNELGRRLVSIGRVEEGNAACAEAARISGMRT</sequence>
<feature type="compositionally biased region" description="Basic and acidic residues" evidence="1">
    <location>
        <begin position="1"/>
        <end position="10"/>
    </location>
</feature>
<reference evidence="2 3" key="1">
    <citation type="submission" date="2019-07" db="EMBL/GenBank/DDBJ databases">
        <title>Lentzea xizangensis sp. nov., isolated from Qinghai-Tibetan Plateau Soils.</title>
        <authorList>
            <person name="Huang J."/>
        </authorList>
    </citation>
    <scope>NUCLEOTIDE SEQUENCE [LARGE SCALE GENOMIC DNA]</scope>
    <source>
        <strain evidence="2 3">FXJ1.1311</strain>
    </source>
</reference>
<name>A0A563ELB4_9PSEU</name>
<dbReference type="InterPro" id="IPR011990">
    <property type="entry name" value="TPR-like_helical_dom_sf"/>
</dbReference>
<keyword evidence="3" id="KW-1185">Reference proteome</keyword>
<dbReference type="AlphaFoldDB" id="A0A563ELB4"/>
<gene>
    <name evidence="2" type="ORF">FKR81_30375</name>
</gene>
<dbReference type="SUPFAM" id="SSF48452">
    <property type="entry name" value="TPR-like"/>
    <property type="match status" value="1"/>
</dbReference>